<accession>A0ABQ2EPG4</accession>
<dbReference type="InterPro" id="IPR029058">
    <property type="entry name" value="AB_hydrolase_fold"/>
</dbReference>
<keyword evidence="4" id="KW-0645">Protease</keyword>
<evidence type="ECO:0000313" key="4">
    <source>
        <dbReference type="EMBL" id="GGK19148.1"/>
    </source>
</evidence>
<sequence>MSLTYPTPGLSVTDHEFQLPLDHDRPQGASVTVFAREVALPEGQTRPFLVYFQGGPGSEAPRPLSPQQPGWLARALEDYRVLLLDQRGTGRSAPVGTLDHLTPDEQTAYLKHFRAEAIVRDAEAVRKALGVERWSVLGQSFGGFCVTTYLSLAPDSLAEAFITGGLPAVGRHPDEVYAATYARVLERNQRFYARYPQDLERVRALLRRLDEHDVRLPTGDRLTPRRFRQLGHLLGMSSGLEKLHYLIDLPSDSPAFLHDVTGALSFARNPLYAVLHEACWADGHTTNWSAKRTFPTEFAAPEMLTGEMVYPWMFEEYAALSPLRDAADRLAAEPWGALYDMDQLRRNTVPVAAAVYAEDMYVERRFSEETASLIQGARVWLTNEFEHDGLRVDGRRVLGRLIDMARGRI</sequence>
<dbReference type="RefSeq" id="WP_189005223.1">
    <property type="nucleotide sequence ID" value="NZ_BMPP01000003.1"/>
</dbReference>
<evidence type="ECO:0000256" key="2">
    <source>
        <dbReference type="ARBA" id="ARBA00022801"/>
    </source>
</evidence>
<dbReference type="Pfam" id="PF00561">
    <property type="entry name" value="Abhydrolase_1"/>
    <property type="match status" value="1"/>
</dbReference>
<dbReference type="EMBL" id="BMPP01000003">
    <property type="protein sequence ID" value="GGK19148.1"/>
    <property type="molecule type" value="Genomic_DNA"/>
</dbReference>
<dbReference type="PANTHER" id="PTHR43248:SF2">
    <property type="entry name" value="PROLYL AMINOPEPTIDASE"/>
    <property type="match status" value="1"/>
</dbReference>
<evidence type="ECO:0000256" key="1">
    <source>
        <dbReference type="ARBA" id="ARBA00010088"/>
    </source>
</evidence>
<dbReference type="SUPFAM" id="SSF53474">
    <property type="entry name" value="alpha/beta-Hydrolases"/>
    <property type="match status" value="1"/>
</dbReference>
<gene>
    <name evidence="4" type="ORF">GCM10008955_10700</name>
</gene>
<feature type="domain" description="AB hydrolase-1" evidence="3">
    <location>
        <begin position="49"/>
        <end position="204"/>
    </location>
</feature>
<dbReference type="Gene3D" id="3.40.50.1820">
    <property type="entry name" value="alpha/beta hydrolase"/>
    <property type="match status" value="1"/>
</dbReference>
<keyword evidence="2" id="KW-0378">Hydrolase</keyword>
<evidence type="ECO:0000313" key="5">
    <source>
        <dbReference type="Proteomes" id="UP000647587"/>
    </source>
</evidence>
<dbReference type="PANTHER" id="PTHR43248">
    <property type="entry name" value="2-SUCCINYL-6-HYDROXY-2,4-CYCLOHEXADIENE-1-CARBOXYLATE SYNTHASE"/>
    <property type="match status" value="1"/>
</dbReference>
<keyword evidence="5" id="KW-1185">Reference proteome</keyword>
<reference evidence="5" key="1">
    <citation type="journal article" date="2019" name="Int. J. Syst. Evol. Microbiol.">
        <title>The Global Catalogue of Microorganisms (GCM) 10K type strain sequencing project: providing services to taxonomists for standard genome sequencing and annotation.</title>
        <authorList>
            <consortium name="The Broad Institute Genomics Platform"/>
            <consortium name="The Broad Institute Genome Sequencing Center for Infectious Disease"/>
            <person name="Wu L."/>
            <person name="Ma J."/>
        </authorList>
    </citation>
    <scope>NUCLEOTIDE SEQUENCE [LARGE SCALE GENOMIC DNA]</scope>
    <source>
        <strain evidence="5">JCM 30331</strain>
    </source>
</reference>
<organism evidence="4 5">
    <name type="scientific">Deinococcus malanensis</name>
    <dbReference type="NCBI Taxonomy" id="1706855"/>
    <lineage>
        <taxon>Bacteria</taxon>
        <taxon>Thermotogati</taxon>
        <taxon>Deinococcota</taxon>
        <taxon>Deinococci</taxon>
        <taxon>Deinococcales</taxon>
        <taxon>Deinococcaceae</taxon>
        <taxon>Deinococcus</taxon>
    </lineage>
</organism>
<keyword evidence="4" id="KW-0031">Aminopeptidase</keyword>
<proteinExistence type="inferred from homology"/>
<dbReference type="GO" id="GO:0004177">
    <property type="term" value="F:aminopeptidase activity"/>
    <property type="evidence" value="ECO:0007669"/>
    <property type="project" value="UniProtKB-KW"/>
</dbReference>
<comment type="caution">
    <text evidence="4">The sequence shown here is derived from an EMBL/GenBank/DDBJ whole genome shotgun (WGS) entry which is preliminary data.</text>
</comment>
<dbReference type="Proteomes" id="UP000647587">
    <property type="component" value="Unassembled WGS sequence"/>
</dbReference>
<dbReference type="PRINTS" id="PR00793">
    <property type="entry name" value="PROAMNOPTASE"/>
</dbReference>
<comment type="similarity">
    <text evidence="1">Belongs to the peptidase S33 family.</text>
</comment>
<evidence type="ECO:0000259" key="3">
    <source>
        <dbReference type="Pfam" id="PF00561"/>
    </source>
</evidence>
<protein>
    <submittedName>
        <fullName evidence="4">Aminopeptidase</fullName>
    </submittedName>
</protein>
<dbReference type="InterPro" id="IPR051601">
    <property type="entry name" value="Serine_prot/Carboxylest_S33"/>
</dbReference>
<dbReference type="InterPro" id="IPR000073">
    <property type="entry name" value="AB_hydrolase_1"/>
</dbReference>
<name>A0ABQ2EPG4_9DEIO</name>
<dbReference type="InterPro" id="IPR002410">
    <property type="entry name" value="Peptidase_S33"/>
</dbReference>